<dbReference type="GO" id="GO:0019344">
    <property type="term" value="P:cysteine biosynthetic process"/>
    <property type="evidence" value="ECO:0007669"/>
    <property type="project" value="UniProtKB-ARBA"/>
</dbReference>
<name>A0A9P1J2F9_9PELO</name>
<dbReference type="GO" id="GO:0030170">
    <property type="term" value="F:pyridoxal phosphate binding"/>
    <property type="evidence" value="ECO:0007669"/>
    <property type="project" value="UniProtKB-ARBA"/>
</dbReference>
<comment type="similarity">
    <text evidence="3">Belongs to the cysteine synthase/cystathionine beta-synthase family.</text>
</comment>
<evidence type="ECO:0000256" key="3">
    <source>
        <dbReference type="ARBA" id="ARBA00007103"/>
    </source>
</evidence>
<evidence type="ECO:0000313" key="10">
    <source>
        <dbReference type="Proteomes" id="UP001152747"/>
    </source>
</evidence>
<dbReference type="EMBL" id="CANHGI010000006">
    <property type="protein sequence ID" value="CAI5455658.1"/>
    <property type="molecule type" value="Genomic_DNA"/>
</dbReference>
<dbReference type="InterPro" id="IPR036052">
    <property type="entry name" value="TrpB-like_PALP_sf"/>
</dbReference>
<comment type="caution">
    <text evidence="9">The sequence shown here is derived from an EMBL/GenBank/DDBJ whole genome shotgun (WGS) entry which is preliminary data.</text>
</comment>
<dbReference type="EC" id="4.2.1.22" evidence="5"/>
<dbReference type="InterPro" id="IPR001926">
    <property type="entry name" value="TrpB-like_PALP"/>
</dbReference>
<evidence type="ECO:0000256" key="5">
    <source>
        <dbReference type="ARBA" id="ARBA00012041"/>
    </source>
</evidence>
<evidence type="ECO:0000256" key="2">
    <source>
        <dbReference type="ARBA" id="ARBA00005003"/>
    </source>
</evidence>
<keyword evidence="10" id="KW-1185">Reference proteome</keyword>
<comment type="pathway">
    <text evidence="2">Amino-acid biosynthesis; L-cysteine biosynthesis; L-cysteine from L-homocysteine and L-serine: step 1/2.</text>
</comment>
<comment type="subunit">
    <text evidence="4">Monomer.</text>
</comment>
<dbReference type="Gene3D" id="3.40.50.1100">
    <property type="match status" value="4"/>
</dbReference>
<proteinExistence type="inferred from homology"/>
<dbReference type="GO" id="GO:0004122">
    <property type="term" value="F:cystathionine beta-synthase activity"/>
    <property type="evidence" value="ECO:0007669"/>
    <property type="project" value="UniProtKB-EC"/>
</dbReference>
<dbReference type="FunFam" id="3.40.50.1100:FF:000003">
    <property type="entry name" value="Cystathionine beta-synthase"/>
    <property type="match status" value="1"/>
</dbReference>
<gene>
    <name evidence="9" type="ORF">CAMP_LOCUS18295</name>
</gene>
<dbReference type="AlphaFoldDB" id="A0A9P1J2F9"/>
<comment type="catalytic activity">
    <reaction evidence="7">
        <text>L-homocysteine + L-serine = L,L-cystathionine + H2O</text>
        <dbReference type="Rhea" id="RHEA:10112"/>
        <dbReference type="ChEBI" id="CHEBI:15377"/>
        <dbReference type="ChEBI" id="CHEBI:33384"/>
        <dbReference type="ChEBI" id="CHEBI:58161"/>
        <dbReference type="ChEBI" id="CHEBI:58199"/>
        <dbReference type="EC" id="4.2.1.22"/>
    </reaction>
</comment>
<accession>A0A9P1J2F9</accession>
<sequence>MAQNGISSHGTTYENILEAAQRPTPLVPLRKLNVEYQIQSDIYVKLEYLNVAGSLEDRAAIKVFEIATELGLGRGDEAFITAGGSTAVSYATVAAVKGIKLTIYTPKNGTALVQTILDTIGTKTVELAVENYQEARFQTDDAAQQQNVLSLNKFTSNASFAANMLKTSCEIERAVAKKLIGKVNAVVLPLNTGTAAAGIAAYYRGIGEHGVRVVGVTCKNNTIPEMGTDLKENLLKEYNVEQQEVNEEEAYKFTRHLISTEGIMAGPSSGAAVLQAIKLAKELPAGSTIVVILMDGIRNYLRHFLDDDWIRENNLNIVPRKDGPQPNSTFDPAVLKYDPTKLAGEWKQDDNGKWTHSSVEFNKFNPERPLVLDTVLDAIGKTPLVKLQHIPKKHGVNCNVYVKCEYLNAGGSTKDRIAQRMIEIAEKTGKPGKLVPGVTVIEPTSGNTGIGLSLASAVKGYKCIIVMPKKMSKEKALAMESLGSTIIRTPNEAGFDSPHSHIGVSLRLRSEIQDSVILDQYCNPGNPLAHYEQTAEEIVYDMGDKNIDLVVLTAGTGGTVTGISRKIHEKVPGVKVLGVDPHGSILAGPNETDIEFYEVEGIGYDFLPGTLDTKVVDDWAKSHDKESFLMARELISTEGILCGGSAGCAVHYALEECKKLNLPDTANVVVLLPDGIRNYLTKFLDESWMNERHFLDA</sequence>
<dbReference type="SUPFAM" id="SSF53686">
    <property type="entry name" value="Tryptophan synthase beta subunit-like PLP-dependent enzymes"/>
    <property type="match status" value="2"/>
</dbReference>
<comment type="cofactor">
    <cofactor evidence="1">
        <name>pyridoxal 5'-phosphate</name>
        <dbReference type="ChEBI" id="CHEBI:597326"/>
    </cofactor>
</comment>
<keyword evidence="6" id="KW-0663">Pyridoxal phosphate</keyword>
<evidence type="ECO:0000256" key="4">
    <source>
        <dbReference type="ARBA" id="ARBA00011245"/>
    </source>
</evidence>
<dbReference type="Proteomes" id="UP001152747">
    <property type="component" value="Unassembled WGS sequence"/>
</dbReference>
<evidence type="ECO:0000256" key="1">
    <source>
        <dbReference type="ARBA" id="ARBA00001933"/>
    </source>
</evidence>
<feature type="domain" description="Tryptophan synthase beta chain-like PALP" evidence="8">
    <location>
        <begin position="20"/>
        <end position="294"/>
    </location>
</feature>
<dbReference type="FunFam" id="3.40.50.1100:FF:000118">
    <property type="entry name" value="Related to CYS4-cystathionine beta-synthase"/>
    <property type="match status" value="1"/>
</dbReference>
<evidence type="ECO:0000256" key="6">
    <source>
        <dbReference type="ARBA" id="ARBA00022898"/>
    </source>
</evidence>
<dbReference type="OrthoDB" id="728at2759"/>
<reference evidence="9" key="1">
    <citation type="submission" date="2022-11" db="EMBL/GenBank/DDBJ databases">
        <authorList>
            <person name="Kikuchi T."/>
        </authorList>
    </citation>
    <scope>NUCLEOTIDE SEQUENCE</scope>
    <source>
        <strain evidence="9">PS1010</strain>
    </source>
</reference>
<evidence type="ECO:0000313" key="9">
    <source>
        <dbReference type="EMBL" id="CAI5455658.1"/>
    </source>
</evidence>
<dbReference type="Pfam" id="PF00291">
    <property type="entry name" value="PALP"/>
    <property type="match status" value="2"/>
</dbReference>
<protein>
    <recommendedName>
        <fullName evidence="5">cystathionine beta-synthase</fullName>
        <ecNumber evidence="5">4.2.1.22</ecNumber>
    </recommendedName>
</protein>
<evidence type="ECO:0000256" key="7">
    <source>
        <dbReference type="ARBA" id="ARBA00047490"/>
    </source>
</evidence>
<evidence type="ECO:0000259" key="8">
    <source>
        <dbReference type="Pfam" id="PF00291"/>
    </source>
</evidence>
<dbReference type="PANTHER" id="PTHR10314">
    <property type="entry name" value="CYSTATHIONINE BETA-SYNTHASE"/>
    <property type="match status" value="1"/>
</dbReference>
<dbReference type="InterPro" id="IPR050214">
    <property type="entry name" value="Cys_Synth/Cystath_Beta-Synth"/>
</dbReference>
<dbReference type="CDD" id="cd01561">
    <property type="entry name" value="CBS_like"/>
    <property type="match status" value="1"/>
</dbReference>
<feature type="domain" description="Tryptophan synthase beta chain-like PALP" evidence="8">
    <location>
        <begin position="376"/>
        <end position="674"/>
    </location>
</feature>
<organism evidence="9 10">
    <name type="scientific">Caenorhabditis angaria</name>
    <dbReference type="NCBI Taxonomy" id="860376"/>
    <lineage>
        <taxon>Eukaryota</taxon>
        <taxon>Metazoa</taxon>
        <taxon>Ecdysozoa</taxon>
        <taxon>Nematoda</taxon>
        <taxon>Chromadorea</taxon>
        <taxon>Rhabditida</taxon>
        <taxon>Rhabditina</taxon>
        <taxon>Rhabditomorpha</taxon>
        <taxon>Rhabditoidea</taxon>
        <taxon>Rhabditidae</taxon>
        <taxon>Peloderinae</taxon>
        <taxon>Caenorhabditis</taxon>
    </lineage>
</organism>